<dbReference type="PROSITE" id="PS50005">
    <property type="entry name" value="TPR"/>
    <property type="match status" value="1"/>
</dbReference>
<sequence>MMGKIKFQYLGFLFFTLLACENKGLENSLREENLLDSLSNLYQQGDINLCVKLGEFFTKEYKENHQGYQLLSSAYLKNENDSLAILNAKKSLDINPLNPISLLNIAIVFDKRGDYESAFSYYEKSLLINENLYQTYSNYVGNRILSNDLRHALELSEKAVELGDYVGDKALLVYLYHEVKEFNKRDSLFEVLRKLDYVNLSDLEDVLIDEN</sequence>
<protein>
    <recommendedName>
        <fullName evidence="4">Tetratricopeptide repeat protein</fullName>
    </recommendedName>
</protein>
<gene>
    <name evidence="2" type="ORF">KI659_18430</name>
</gene>
<dbReference type="AlphaFoldDB" id="A0AAP2CJP5"/>
<reference evidence="2 3" key="1">
    <citation type="submission" date="2021-05" db="EMBL/GenBank/DDBJ databases">
        <authorList>
            <person name="Zhang Z.D."/>
            <person name="Osman G."/>
        </authorList>
    </citation>
    <scope>NUCLEOTIDE SEQUENCE [LARGE SCALE GENOMIC DNA]</scope>
    <source>
        <strain evidence="2 3">KCTC 32217</strain>
    </source>
</reference>
<keyword evidence="1" id="KW-0802">TPR repeat</keyword>
<dbReference type="Proteomes" id="UP001319104">
    <property type="component" value="Unassembled WGS sequence"/>
</dbReference>
<organism evidence="2 3">
    <name type="scientific">Litoribacter ruber</name>
    <dbReference type="NCBI Taxonomy" id="702568"/>
    <lineage>
        <taxon>Bacteria</taxon>
        <taxon>Pseudomonadati</taxon>
        <taxon>Bacteroidota</taxon>
        <taxon>Cytophagia</taxon>
        <taxon>Cytophagales</taxon>
        <taxon>Cyclobacteriaceae</taxon>
        <taxon>Litoribacter</taxon>
    </lineage>
</organism>
<dbReference type="RefSeq" id="WP_213946862.1">
    <property type="nucleotide sequence ID" value="NZ_JAHCMY010000034.1"/>
</dbReference>
<dbReference type="PROSITE" id="PS51257">
    <property type="entry name" value="PROKAR_LIPOPROTEIN"/>
    <property type="match status" value="1"/>
</dbReference>
<name>A0AAP2CJP5_9BACT</name>
<dbReference type="Pfam" id="PF13181">
    <property type="entry name" value="TPR_8"/>
    <property type="match status" value="1"/>
</dbReference>
<proteinExistence type="predicted"/>
<dbReference type="InterPro" id="IPR019734">
    <property type="entry name" value="TPR_rpt"/>
</dbReference>
<evidence type="ECO:0000313" key="3">
    <source>
        <dbReference type="Proteomes" id="UP001319104"/>
    </source>
</evidence>
<comment type="caution">
    <text evidence="2">The sequence shown here is derived from an EMBL/GenBank/DDBJ whole genome shotgun (WGS) entry which is preliminary data.</text>
</comment>
<feature type="repeat" description="TPR" evidence="1">
    <location>
        <begin position="99"/>
        <end position="132"/>
    </location>
</feature>
<evidence type="ECO:0008006" key="4">
    <source>
        <dbReference type="Google" id="ProtNLM"/>
    </source>
</evidence>
<dbReference type="SMART" id="SM00028">
    <property type="entry name" value="TPR"/>
    <property type="match status" value="2"/>
</dbReference>
<dbReference type="SUPFAM" id="SSF48452">
    <property type="entry name" value="TPR-like"/>
    <property type="match status" value="1"/>
</dbReference>
<dbReference type="EMBL" id="JAHCMY010000034">
    <property type="protein sequence ID" value="MBS9526003.1"/>
    <property type="molecule type" value="Genomic_DNA"/>
</dbReference>
<accession>A0AAP2CJP5</accession>
<evidence type="ECO:0000256" key="1">
    <source>
        <dbReference type="PROSITE-ProRule" id="PRU00339"/>
    </source>
</evidence>
<evidence type="ECO:0000313" key="2">
    <source>
        <dbReference type="EMBL" id="MBS9526003.1"/>
    </source>
</evidence>
<keyword evidence="3" id="KW-1185">Reference proteome</keyword>
<dbReference type="InterPro" id="IPR011990">
    <property type="entry name" value="TPR-like_helical_dom_sf"/>
</dbReference>
<dbReference type="Gene3D" id="1.25.40.10">
    <property type="entry name" value="Tetratricopeptide repeat domain"/>
    <property type="match status" value="1"/>
</dbReference>